<proteinExistence type="predicted"/>
<accession>A0A6H9TQ68</accession>
<name>A0A6H9TQ68_9BURK</name>
<dbReference type="OrthoDB" id="9109376at2"/>
<evidence type="ECO:0000256" key="1">
    <source>
        <dbReference type="SAM" id="MobiDB-lite"/>
    </source>
</evidence>
<evidence type="ECO:0000313" key="3">
    <source>
        <dbReference type="Proteomes" id="UP000430232"/>
    </source>
</evidence>
<reference evidence="2 3" key="1">
    <citation type="submission" date="2019-09" db="EMBL/GenBank/DDBJ databases">
        <title>Draft genome sequences of 48 bacterial type strains from the CCUG.</title>
        <authorList>
            <person name="Tunovic T."/>
            <person name="Pineiro-Iglesias B."/>
            <person name="Unosson C."/>
            <person name="Inganas E."/>
            <person name="Ohlen M."/>
            <person name="Cardew S."/>
            <person name="Jensie-Markopoulos S."/>
            <person name="Salva-Serra F."/>
            <person name="Jaen-Luchoro D."/>
            <person name="Karlsson R."/>
            <person name="Svensson-Stadler L."/>
            <person name="Chun J."/>
            <person name="Moore E."/>
        </authorList>
    </citation>
    <scope>NUCLEOTIDE SEQUENCE [LARGE SCALE GENOMIC DNA]</scope>
    <source>
        <strain evidence="2 3">CCUG 54555</strain>
    </source>
</reference>
<dbReference type="Proteomes" id="UP000430232">
    <property type="component" value="Unassembled WGS sequence"/>
</dbReference>
<dbReference type="EMBL" id="VZOJ01000024">
    <property type="protein sequence ID" value="KAB0642540.1"/>
    <property type="molecule type" value="Genomic_DNA"/>
</dbReference>
<keyword evidence="3" id="KW-1185">Reference proteome</keyword>
<protein>
    <submittedName>
        <fullName evidence="2">Uncharacterized protein</fullName>
    </submittedName>
</protein>
<evidence type="ECO:0000313" key="2">
    <source>
        <dbReference type="EMBL" id="KAB0642540.1"/>
    </source>
</evidence>
<dbReference type="AlphaFoldDB" id="A0A6H9TQ68"/>
<feature type="compositionally biased region" description="Polar residues" evidence="1">
    <location>
        <begin position="7"/>
        <end position="31"/>
    </location>
</feature>
<sequence>MSRRDINSVTRGSAHATSPKRTTIRPDTSRSGLALRTALHLERWHPKRVGTAIGALRGLPPIEAMPIARASTAAGSERRSRE</sequence>
<organism evidence="2 3">
    <name type="scientific">Burkholderia latens</name>
    <dbReference type="NCBI Taxonomy" id="488446"/>
    <lineage>
        <taxon>Bacteria</taxon>
        <taxon>Pseudomonadati</taxon>
        <taxon>Pseudomonadota</taxon>
        <taxon>Betaproteobacteria</taxon>
        <taxon>Burkholderiales</taxon>
        <taxon>Burkholderiaceae</taxon>
        <taxon>Burkholderia</taxon>
        <taxon>Burkholderia cepacia complex</taxon>
    </lineage>
</organism>
<gene>
    <name evidence="2" type="ORF">F7R21_11655</name>
</gene>
<comment type="caution">
    <text evidence="2">The sequence shown here is derived from an EMBL/GenBank/DDBJ whole genome shotgun (WGS) entry which is preliminary data.</text>
</comment>
<feature type="region of interest" description="Disordered" evidence="1">
    <location>
        <begin position="1"/>
        <end position="31"/>
    </location>
</feature>